<name>X6LYX0_RETFI</name>
<gene>
    <name evidence="3" type="ORF">RFI_30841</name>
</gene>
<keyword evidence="2" id="KW-1133">Transmembrane helix</keyword>
<feature type="region of interest" description="Disordered" evidence="1">
    <location>
        <begin position="183"/>
        <end position="205"/>
    </location>
</feature>
<dbReference type="EMBL" id="ASPP01027039">
    <property type="protein sequence ID" value="ETO06551.1"/>
    <property type="molecule type" value="Genomic_DNA"/>
</dbReference>
<evidence type="ECO:0000313" key="3">
    <source>
        <dbReference type="EMBL" id="ETO06551.1"/>
    </source>
</evidence>
<feature type="compositionally biased region" description="Basic residues" evidence="1">
    <location>
        <begin position="186"/>
        <end position="205"/>
    </location>
</feature>
<dbReference type="AlphaFoldDB" id="X6LYX0"/>
<evidence type="ECO:0000256" key="2">
    <source>
        <dbReference type="SAM" id="Phobius"/>
    </source>
</evidence>
<proteinExistence type="predicted"/>
<organism evidence="3 4">
    <name type="scientific">Reticulomyxa filosa</name>
    <dbReference type="NCBI Taxonomy" id="46433"/>
    <lineage>
        <taxon>Eukaryota</taxon>
        <taxon>Sar</taxon>
        <taxon>Rhizaria</taxon>
        <taxon>Retaria</taxon>
        <taxon>Foraminifera</taxon>
        <taxon>Monothalamids</taxon>
        <taxon>Reticulomyxidae</taxon>
        <taxon>Reticulomyxa</taxon>
    </lineage>
</organism>
<comment type="caution">
    <text evidence="3">The sequence shown here is derived from an EMBL/GenBank/DDBJ whole genome shotgun (WGS) entry which is preliminary data.</text>
</comment>
<evidence type="ECO:0000256" key="1">
    <source>
        <dbReference type="SAM" id="MobiDB-lite"/>
    </source>
</evidence>
<feature type="compositionally biased region" description="Polar residues" evidence="1">
    <location>
        <begin position="91"/>
        <end position="138"/>
    </location>
</feature>
<feature type="transmembrane region" description="Helical" evidence="2">
    <location>
        <begin position="148"/>
        <end position="166"/>
    </location>
</feature>
<evidence type="ECO:0000313" key="4">
    <source>
        <dbReference type="Proteomes" id="UP000023152"/>
    </source>
</evidence>
<feature type="region of interest" description="Disordered" evidence="1">
    <location>
        <begin position="71"/>
        <end position="138"/>
    </location>
</feature>
<keyword evidence="2" id="KW-0472">Membrane</keyword>
<dbReference type="Proteomes" id="UP000023152">
    <property type="component" value="Unassembled WGS sequence"/>
</dbReference>
<sequence length="205" mass="23659">MRVKLTEKLQEMEKDLQWCDRYMCVLDEDEDVSGYSKLKLTPKGWLDILGNHTLEQYIQIFIAQNSIGKQSLEPRHSKSTESRRASAIDASKSSPLPQDNNKKTNNPKLGHTKTQTFQAGVPRTPQQIQQSGTVPSNRNTIKRKRAKIISNNFILFSCIYIAFKSFKCDMPLKKLFFRISNDKKTGHQRHKAKHKTNKKKPKKIS</sequence>
<protein>
    <submittedName>
        <fullName evidence="3">Uncharacterized protein</fullName>
    </submittedName>
</protein>
<feature type="compositionally biased region" description="Basic and acidic residues" evidence="1">
    <location>
        <begin position="72"/>
        <end position="86"/>
    </location>
</feature>
<keyword evidence="2" id="KW-0812">Transmembrane</keyword>
<accession>X6LYX0</accession>
<reference evidence="3 4" key="1">
    <citation type="journal article" date="2013" name="Curr. Biol.">
        <title>The Genome of the Foraminiferan Reticulomyxa filosa.</title>
        <authorList>
            <person name="Glockner G."/>
            <person name="Hulsmann N."/>
            <person name="Schleicher M."/>
            <person name="Noegel A.A."/>
            <person name="Eichinger L."/>
            <person name="Gallinger C."/>
            <person name="Pawlowski J."/>
            <person name="Sierra R."/>
            <person name="Euteneuer U."/>
            <person name="Pillet L."/>
            <person name="Moustafa A."/>
            <person name="Platzer M."/>
            <person name="Groth M."/>
            <person name="Szafranski K."/>
            <person name="Schliwa M."/>
        </authorList>
    </citation>
    <scope>NUCLEOTIDE SEQUENCE [LARGE SCALE GENOMIC DNA]</scope>
</reference>
<keyword evidence="4" id="KW-1185">Reference proteome</keyword>